<dbReference type="InterPro" id="IPR036640">
    <property type="entry name" value="ABC1_TM_sf"/>
</dbReference>
<dbReference type="InterPro" id="IPR003439">
    <property type="entry name" value="ABC_transporter-like_ATP-bd"/>
</dbReference>
<dbReference type="OrthoDB" id="1522160at2"/>
<accession>A0A839SDA3</accession>
<comment type="caution">
    <text evidence="10">The sequence shown here is derived from an EMBL/GenBank/DDBJ whole genome shotgun (WGS) entry which is preliminary data.</text>
</comment>
<evidence type="ECO:0000256" key="1">
    <source>
        <dbReference type="ARBA" id="ARBA00004651"/>
    </source>
</evidence>
<evidence type="ECO:0000256" key="2">
    <source>
        <dbReference type="ARBA" id="ARBA00022692"/>
    </source>
</evidence>
<feature type="domain" description="ABC transmembrane type-1" evidence="9">
    <location>
        <begin position="120"/>
        <end position="296"/>
    </location>
</feature>
<dbReference type="PROSITE" id="PS50929">
    <property type="entry name" value="ABC_TM1F"/>
    <property type="match status" value="1"/>
</dbReference>
<dbReference type="GO" id="GO:0005886">
    <property type="term" value="C:plasma membrane"/>
    <property type="evidence" value="ECO:0007669"/>
    <property type="project" value="UniProtKB-SubCell"/>
</dbReference>
<proteinExistence type="predicted"/>
<evidence type="ECO:0000259" key="9">
    <source>
        <dbReference type="PROSITE" id="PS50929"/>
    </source>
</evidence>
<keyword evidence="2 7" id="KW-0812">Transmembrane</keyword>
<dbReference type="Gene3D" id="3.40.50.300">
    <property type="entry name" value="P-loop containing nucleotide triphosphate hydrolases"/>
    <property type="match status" value="1"/>
</dbReference>
<dbReference type="EMBL" id="JACHWX010000002">
    <property type="protein sequence ID" value="MBB3054649.1"/>
    <property type="molecule type" value="Genomic_DNA"/>
</dbReference>
<feature type="domain" description="ABC transporter" evidence="8">
    <location>
        <begin position="326"/>
        <end position="538"/>
    </location>
</feature>
<feature type="transmembrane region" description="Helical" evidence="7">
    <location>
        <begin position="154"/>
        <end position="171"/>
    </location>
</feature>
<evidence type="ECO:0000256" key="4">
    <source>
        <dbReference type="ARBA" id="ARBA00022840"/>
    </source>
</evidence>
<dbReference type="RefSeq" id="WP_157750754.1">
    <property type="nucleotide sequence ID" value="NZ_AP017313.1"/>
</dbReference>
<evidence type="ECO:0000256" key="7">
    <source>
        <dbReference type="SAM" id="Phobius"/>
    </source>
</evidence>
<dbReference type="SMART" id="SM00382">
    <property type="entry name" value="AAA"/>
    <property type="match status" value="1"/>
</dbReference>
<evidence type="ECO:0000313" key="10">
    <source>
        <dbReference type="EMBL" id="MBB3054649.1"/>
    </source>
</evidence>
<dbReference type="PROSITE" id="PS50893">
    <property type="entry name" value="ABC_TRANSPORTER_2"/>
    <property type="match status" value="1"/>
</dbReference>
<dbReference type="InterPro" id="IPR017871">
    <property type="entry name" value="ABC_transporter-like_CS"/>
</dbReference>
<evidence type="ECO:0000259" key="8">
    <source>
        <dbReference type="PROSITE" id="PS50893"/>
    </source>
</evidence>
<dbReference type="Proteomes" id="UP000539265">
    <property type="component" value="Unassembled WGS sequence"/>
</dbReference>
<dbReference type="GO" id="GO:0005524">
    <property type="term" value="F:ATP binding"/>
    <property type="evidence" value="ECO:0007669"/>
    <property type="project" value="UniProtKB-KW"/>
</dbReference>
<dbReference type="InterPro" id="IPR039421">
    <property type="entry name" value="Type_1_exporter"/>
</dbReference>
<dbReference type="GO" id="GO:0140359">
    <property type="term" value="F:ABC-type transporter activity"/>
    <property type="evidence" value="ECO:0007669"/>
    <property type="project" value="InterPro"/>
</dbReference>
<dbReference type="InterPro" id="IPR011527">
    <property type="entry name" value="ABC1_TM_dom"/>
</dbReference>
<dbReference type="GO" id="GO:0016887">
    <property type="term" value="F:ATP hydrolysis activity"/>
    <property type="evidence" value="ECO:0007669"/>
    <property type="project" value="InterPro"/>
</dbReference>
<dbReference type="PANTHER" id="PTHR24221">
    <property type="entry name" value="ATP-BINDING CASSETTE SUB-FAMILY B"/>
    <property type="match status" value="1"/>
</dbReference>
<feature type="transmembrane region" description="Helical" evidence="7">
    <location>
        <begin position="50"/>
        <end position="70"/>
    </location>
</feature>
<dbReference type="Pfam" id="PF00005">
    <property type="entry name" value="ABC_tran"/>
    <property type="match status" value="1"/>
</dbReference>
<dbReference type="GO" id="GO:0034040">
    <property type="term" value="F:ATPase-coupled lipid transmembrane transporter activity"/>
    <property type="evidence" value="ECO:0007669"/>
    <property type="project" value="TreeGrafter"/>
</dbReference>
<dbReference type="PROSITE" id="PS00211">
    <property type="entry name" value="ABC_TRANSPORTER_1"/>
    <property type="match status" value="1"/>
</dbReference>
<dbReference type="CDD" id="cd03228">
    <property type="entry name" value="ABCC_MRP_Like"/>
    <property type="match status" value="1"/>
</dbReference>
<organism evidence="10 11">
    <name type="scientific">Mucilaginibacter gotjawali</name>
    <dbReference type="NCBI Taxonomy" id="1550579"/>
    <lineage>
        <taxon>Bacteria</taxon>
        <taxon>Pseudomonadati</taxon>
        <taxon>Bacteroidota</taxon>
        <taxon>Sphingobacteriia</taxon>
        <taxon>Sphingobacteriales</taxon>
        <taxon>Sphingobacteriaceae</taxon>
        <taxon>Mucilaginibacter</taxon>
    </lineage>
</organism>
<dbReference type="InterPro" id="IPR003593">
    <property type="entry name" value="AAA+_ATPase"/>
</dbReference>
<comment type="subcellular location">
    <subcellularLocation>
        <location evidence="1">Cell membrane</location>
        <topology evidence="1">Multi-pass membrane protein</topology>
    </subcellularLocation>
</comment>
<evidence type="ECO:0000256" key="6">
    <source>
        <dbReference type="ARBA" id="ARBA00023136"/>
    </source>
</evidence>
<keyword evidence="3" id="KW-0547">Nucleotide-binding</keyword>
<evidence type="ECO:0000313" key="11">
    <source>
        <dbReference type="Proteomes" id="UP000539265"/>
    </source>
</evidence>
<protein>
    <submittedName>
        <fullName evidence="10">ABC-type multidrug transport system fused ATPase/permease subunit</fullName>
    </submittedName>
</protein>
<feature type="transmembrane region" description="Helical" evidence="7">
    <location>
        <begin position="240"/>
        <end position="258"/>
    </location>
</feature>
<sequence>MLLHAVFDSMIGLLDIVFLGGLLIVVNFYTSGELPGHPVYLQSISHRNPLLLVSTFLLLFSLKNWFGYLLTKKEYAFFYNIASRLSQRNVMHYLQGNYVQFVNTDSSVFFRKISQQPVEFSNYILTNLQQIISQSILIFFTITAILFYHPGLFISLFLLLLPPVILLGWMIKKKLKHIRADIKINSQLTIQHLQESLSGYVESNIYDKNPFFTDRYYKHQQQMNNHIATQQTLQSLPSRLIETFAVLGFFILIAVNKLSASVPAISLLTIGVFMAAAYKIIPGIIKILNSAGQIKTYQFTLNDLASPTGEMHHAKNPGSPGSINSIQFENIHFKYKHHDVLNGTSFYIVPGDFVGMSAPSGKGKTTIINLLLGFLEPDSGTITVNDKKTDAADRMMYRGNISYVKQQPFFIHDTILKNITLAEDGFKKSKLDEVIAFCGLAQLLEKYPEGLQKVIRENGKNISGGQRQRIMLARALYHDFDLLILDEPFGEMDDFSERTILIRLQELALQGKMILFITHNKASLSFCNKIFSMDEAYA</sequence>
<reference evidence="10" key="1">
    <citation type="submission" date="2020-08" db="EMBL/GenBank/DDBJ databases">
        <title>Genomic Encyclopedia of Type Strains, Phase III (KMG-III): the genomes of soil and plant-associated and newly described type strains.</title>
        <authorList>
            <person name="Whitman W."/>
        </authorList>
    </citation>
    <scope>NUCLEOTIDE SEQUENCE [LARGE SCALE GENOMIC DNA]</scope>
    <source>
        <strain evidence="10">CECT 8628</strain>
    </source>
</reference>
<keyword evidence="5 7" id="KW-1133">Transmembrane helix</keyword>
<dbReference type="AlphaFoldDB" id="A0A839SDA3"/>
<dbReference type="InterPro" id="IPR027417">
    <property type="entry name" value="P-loop_NTPase"/>
</dbReference>
<evidence type="ECO:0000256" key="3">
    <source>
        <dbReference type="ARBA" id="ARBA00022741"/>
    </source>
</evidence>
<keyword evidence="11" id="KW-1185">Reference proteome</keyword>
<dbReference type="SUPFAM" id="SSF90123">
    <property type="entry name" value="ABC transporter transmembrane region"/>
    <property type="match status" value="1"/>
</dbReference>
<gene>
    <name evidence="10" type="ORF">FHS11_001059</name>
</gene>
<feature type="transmembrane region" description="Helical" evidence="7">
    <location>
        <begin position="131"/>
        <end position="148"/>
    </location>
</feature>
<evidence type="ECO:0000256" key="5">
    <source>
        <dbReference type="ARBA" id="ARBA00022989"/>
    </source>
</evidence>
<feature type="transmembrane region" description="Helical" evidence="7">
    <location>
        <begin position="264"/>
        <end position="285"/>
    </location>
</feature>
<dbReference type="Gene3D" id="1.20.1560.10">
    <property type="entry name" value="ABC transporter type 1, transmembrane domain"/>
    <property type="match status" value="1"/>
</dbReference>
<keyword evidence="4" id="KW-0067">ATP-binding</keyword>
<keyword evidence="6 7" id="KW-0472">Membrane</keyword>
<dbReference type="SUPFAM" id="SSF52540">
    <property type="entry name" value="P-loop containing nucleoside triphosphate hydrolases"/>
    <property type="match status" value="1"/>
</dbReference>
<feature type="transmembrane region" description="Helical" evidence="7">
    <location>
        <begin position="12"/>
        <end position="30"/>
    </location>
</feature>
<dbReference type="PANTHER" id="PTHR24221:SF654">
    <property type="entry name" value="ATP-BINDING CASSETTE SUB-FAMILY B MEMBER 6"/>
    <property type="match status" value="1"/>
</dbReference>
<name>A0A839SDA3_9SPHI</name>